<gene>
    <name evidence="2" type="ORF">GBAR_LOCUS14805</name>
</gene>
<dbReference type="Pfam" id="PF00296">
    <property type="entry name" value="Bac_luciferase"/>
    <property type="match status" value="1"/>
</dbReference>
<keyword evidence="3" id="KW-1185">Reference proteome</keyword>
<evidence type="ECO:0000313" key="3">
    <source>
        <dbReference type="Proteomes" id="UP001174909"/>
    </source>
</evidence>
<dbReference type="EMBL" id="CASHTH010002175">
    <property type="protein sequence ID" value="CAI8025671.1"/>
    <property type="molecule type" value="Genomic_DNA"/>
</dbReference>
<reference evidence="2" key="1">
    <citation type="submission" date="2023-03" db="EMBL/GenBank/DDBJ databases">
        <authorList>
            <person name="Steffen K."/>
            <person name="Cardenas P."/>
        </authorList>
    </citation>
    <scope>NUCLEOTIDE SEQUENCE</scope>
</reference>
<dbReference type="GO" id="GO:0016705">
    <property type="term" value="F:oxidoreductase activity, acting on paired donors, with incorporation or reduction of molecular oxygen"/>
    <property type="evidence" value="ECO:0007669"/>
    <property type="project" value="InterPro"/>
</dbReference>
<dbReference type="GO" id="GO:0005829">
    <property type="term" value="C:cytosol"/>
    <property type="evidence" value="ECO:0007669"/>
    <property type="project" value="TreeGrafter"/>
</dbReference>
<dbReference type="PANTHER" id="PTHR30137">
    <property type="entry name" value="LUCIFERASE-LIKE MONOOXYGENASE"/>
    <property type="match status" value="1"/>
</dbReference>
<evidence type="ECO:0000313" key="2">
    <source>
        <dbReference type="EMBL" id="CAI8025671.1"/>
    </source>
</evidence>
<dbReference type="SUPFAM" id="SSF51679">
    <property type="entry name" value="Bacterial luciferase-like"/>
    <property type="match status" value="1"/>
</dbReference>
<dbReference type="PANTHER" id="PTHR30137:SF6">
    <property type="entry name" value="LUCIFERASE-LIKE MONOOXYGENASE"/>
    <property type="match status" value="1"/>
</dbReference>
<dbReference type="AlphaFoldDB" id="A0AA35SBS8"/>
<feature type="domain" description="Luciferase-like" evidence="1">
    <location>
        <begin position="53"/>
        <end position="209"/>
    </location>
</feature>
<organism evidence="2 3">
    <name type="scientific">Geodia barretti</name>
    <name type="common">Barrett's horny sponge</name>
    <dbReference type="NCBI Taxonomy" id="519541"/>
    <lineage>
        <taxon>Eukaryota</taxon>
        <taxon>Metazoa</taxon>
        <taxon>Porifera</taxon>
        <taxon>Demospongiae</taxon>
        <taxon>Heteroscleromorpha</taxon>
        <taxon>Tetractinellida</taxon>
        <taxon>Astrophorina</taxon>
        <taxon>Geodiidae</taxon>
        <taxon>Geodia</taxon>
    </lineage>
</organism>
<dbReference type="Gene3D" id="3.20.20.30">
    <property type="entry name" value="Luciferase-like domain"/>
    <property type="match status" value="1"/>
</dbReference>
<dbReference type="Proteomes" id="UP001174909">
    <property type="component" value="Unassembled WGS sequence"/>
</dbReference>
<dbReference type="InterPro" id="IPR036661">
    <property type="entry name" value="Luciferase-like_sf"/>
</dbReference>
<accession>A0AA35SBS8</accession>
<comment type="caution">
    <text evidence="2">The sequence shown here is derived from an EMBL/GenBank/DDBJ whole genome shotgun (WGS) entry which is preliminary data.</text>
</comment>
<dbReference type="InterPro" id="IPR011251">
    <property type="entry name" value="Luciferase-like_dom"/>
</dbReference>
<protein>
    <submittedName>
        <fullName evidence="2">Uncharacterized protein y4wF</fullName>
    </submittedName>
</protein>
<proteinExistence type="predicted"/>
<sequence length="320" mass="35892">MPKDKVEVFWFSEQPFAPITNEDVAQYESGRLGFPNTYFDPEKAHVLYNQYHEQYAWADENGFDGIMSNEHHSSYWCMKPAVNIDAAVIAKVTRKAKIAILGNVIAVNDPIRMAEEIAMLDCISGGRIISGFVRGTAVETLQGGIAPPQNRDRFEEAHDLIIKCWTEPGPFRYEGEYYHYRAVNPWVLPMQKPHPPIWFPGFSSPESVMNIAIAGPASTTILPGYQSREAVDIQRTLPGAGGFGRVMTYEELQDANNIIVGSPDTVREKLSMIIDRLNPGYLHVYGNEGAMDHADVMRSIELIGKEVIPALHEIPLVDHY</sequence>
<evidence type="ECO:0000259" key="1">
    <source>
        <dbReference type="Pfam" id="PF00296"/>
    </source>
</evidence>
<dbReference type="InterPro" id="IPR050766">
    <property type="entry name" value="Bact_Lucif_Oxidored"/>
</dbReference>
<name>A0AA35SBS8_GEOBA</name>